<sequence length="450" mass="50065">MAQLVNQPTDLNGPAYYPPAGIEPKLDGKSDGMIYNYTLLPVLGILGTAFLALRIYTKARVVRKFNAPDYLLLLCYPLYIATLVVGGLVIKNGAGSHQWNVILRDYITMYYWINTAEAMWNVSMFLVKAAIVLQYVDMLAPNQTVNPAMWWSSRVLIGIMFGFYTGGLFSGLFICTPRSSIWNVLEKGKCNNEARLVLITALFNIVSDMVILLLPVRSVWKMRIAAQKKTAIIVLFCTGFSACAAALIRIYYMVVLSNQGDDPDLTYSIIWVGMWSCIEIMLGIMIASSLVLPKFFRFHDVHITSFLNKFSRPSRTFKPSFVKSRTAESEESKKKKKNGEKNFALTFNQGKAFGTSFRASRIELEGEERDVEMGVMGTTSGPETLATVSGQPGTQVPEKKSEPVVVVEEENESKEQSKPASWMDVQFDTGSYLLDGRSIPGSSGSSTRPL</sequence>
<gene>
    <name evidence="9" type="ORF">CC80DRAFT_449694</name>
</gene>
<dbReference type="EMBL" id="ML977001">
    <property type="protein sequence ID" value="KAF1953848.1"/>
    <property type="molecule type" value="Genomic_DNA"/>
</dbReference>
<evidence type="ECO:0000256" key="5">
    <source>
        <dbReference type="ARBA" id="ARBA00038359"/>
    </source>
</evidence>
<dbReference type="Proteomes" id="UP000800035">
    <property type="component" value="Unassembled WGS sequence"/>
</dbReference>
<dbReference type="GO" id="GO:0016020">
    <property type="term" value="C:membrane"/>
    <property type="evidence" value="ECO:0007669"/>
    <property type="project" value="UniProtKB-SubCell"/>
</dbReference>
<protein>
    <recommendedName>
        <fullName evidence="8">Rhodopsin domain-containing protein</fullName>
    </recommendedName>
</protein>
<comment type="similarity">
    <text evidence="5">Belongs to the SAT4 family.</text>
</comment>
<evidence type="ECO:0000256" key="1">
    <source>
        <dbReference type="ARBA" id="ARBA00004141"/>
    </source>
</evidence>
<comment type="subcellular location">
    <subcellularLocation>
        <location evidence="1">Membrane</location>
        <topology evidence="1">Multi-pass membrane protein</topology>
    </subcellularLocation>
</comment>
<organism evidence="9 10">
    <name type="scientific">Byssothecium circinans</name>
    <dbReference type="NCBI Taxonomy" id="147558"/>
    <lineage>
        <taxon>Eukaryota</taxon>
        <taxon>Fungi</taxon>
        <taxon>Dikarya</taxon>
        <taxon>Ascomycota</taxon>
        <taxon>Pezizomycotina</taxon>
        <taxon>Dothideomycetes</taxon>
        <taxon>Pleosporomycetidae</taxon>
        <taxon>Pleosporales</taxon>
        <taxon>Massarineae</taxon>
        <taxon>Massarinaceae</taxon>
        <taxon>Byssothecium</taxon>
    </lineage>
</organism>
<feature type="transmembrane region" description="Helical" evidence="7">
    <location>
        <begin position="232"/>
        <end position="252"/>
    </location>
</feature>
<evidence type="ECO:0000256" key="3">
    <source>
        <dbReference type="ARBA" id="ARBA00022989"/>
    </source>
</evidence>
<evidence type="ECO:0000313" key="9">
    <source>
        <dbReference type="EMBL" id="KAF1953848.1"/>
    </source>
</evidence>
<evidence type="ECO:0000259" key="8">
    <source>
        <dbReference type="Pfam" id="PF20684"/>
    </source>
</evidence>
<dbReference type="InterPro" id="IPR049326">
    <property type="entry name" value="Rhodopsin_dom_fungi"/>
</dbReference>
<keyword evidence="2 7" id="KW-0812">Transmembrane</keyword>
<keyword evidence="4 7" id="KW-0472">Membrane</keyword>
<proteinExistence type="inferred from homology"/>
<feature type="compositionally biased region" description="Polar residues" evidence="6">
    <location>
        <begin position="380"/>
        <end position="394"/>
    </location>
</feature>
<keyword evidence="10" id="KW-1185">Reference proteome</keyword>
<evidence type="ECO:0000313" key="10">
    <source>
        <dbReference type="Proteomes" id="UP000800035"/>
    </source>
</evidence>
<name>A0A6A5TN65_9PLEO</name>
<evidence type="ECO:0000256" key="6">
    <source>
        <dbReference type="SAM" id="MobiDB-lite"/>
    </source>
</evidence>
<evidence type="ECO:0000256" key="4">
    <source>
        <dbReference type="ARBA" id="ARBA00023136"/>
    </source>
</evidence>
<dbReference type="AlphaFoldDB" id="A0A6A5TN65"/>
<feature type="transmembrane region" description="Helical" evidence="7">
    <location>
        <begin position="69"/>
        <end position="90"/>
    </location>
</feature>
<evidence type="ECO:0000256" key="2">
    <source>
        <dbReference type="ARBA" id="ARBA00022692"/>
    </source>
</evidence>
<feature type="transmembrane region" description="Helical" evidence="7">
    <location>
        <begin position="194"/>
        <end position="220"/>
    </location>
</feature>
<feature type="transmembrane region" description="Helical" evidence="7">
    <location>
        <begin position="110"/>
        <end position="133"/>
    </location>
</feature>
<dbReference type="InterPro" id="IPR052337">
    <property type="entry name" value="SAT4-like"/>
</dbReference>
<dbReference type="PANTHER" id="PTHR33048:SF146">
    <property type="entry name" value="INTEGRAL MEMBRANE PROTEIN"/>
    <property type="match status" value="1"/>
</dbReference>
<feature type="domain" description="Rhodopsin" evidence="8">
    <location>
        <begin position="53"/>
        <end position="292"/>
    </location>
</feature>
<accession>A0A6A5TN65</accession>
<evidence type="ECO:0000256" key="7">
    <source>
        <dbReference type="SAM" id="Phobius"/>
    </source>
</evidence>
<feature type="transmembrane region" description="Helical" evidence="7">
    <location>
        <begin position="272"/>
        <end position="292"/>
    </location>
</feature>
<keyword evidence="3 7" id="KW-1133">Transmembrane helix</keyword>
<reference evidence="9" key="1">
    <citation type="journal article" date="2020" name="Stud. Mycol.">
        <title>101 Dothideomycetes genomes: a test case for predicting lifestyles and emergence of pathogens.</title>
        <authorList>
            <person name="Haridas S."/>
            <person name="Albert R."/>
            <person name="Binder M."/>
            <person name="Bloem J."/>
            <person name="Labutti K."/>
            <person name="Salamov A."/>
            <person name="Andreopoulos B."/>
            <person name="Baker S."/>
            <person name="Barry K."/>
            <person name="Bills G."/>
            <person name="Bluhm B."/>
            <person name="Cannon C."/>
            <person name="Castanera R."/>
            <person name="Culley D."/>
            <person name="Daum C."/>
            <person name="Ezra D."/>
            <person name="Gonzalez J."/>
            <person name="Henrissat B."/>
            <person name="Kuo A."/>
            <person name="Liang C."/>
            <person name="Lipzen A."/>
            <person name="Lutzoni F."/>
            <person name="Magnuson J."/>
            <person name="Mondo S."/>
            <person name="Nolan M."/>
            <person name="Ohm R."/>
            <person name="Pangilinan J."/>
            <person name="Park H.-J."/>
            <person name="Ramirez L."/>
            <person name="Alfaro M."/>
            <person name="Sun H."/>
            <person name="Tritt A."/>
            <person name="Yoshinaga Y."/>
            <person name="Zwiers L.-H."/>
            <person name="Turgeon B."/>
            <person name="Goodwin S."/>
            <person name="Spatafora J."/>
            <person name="Crous P."/>
            <person name="Grigoriev I."/>
        </authorList>
    </citation>
    <scope>NUCLEOTIDE SEQUENCE</scope>
    <source>
        <strain evidence="9">CBS 675.92</strain>
    </source>
</reference>
<dbReference type="Pfam" id="PF20684">
    <property type="entry name" value="Fung_rhodopsin"/>
    <property type="match status" value="1"/>
</dbReference>
<feature type="region of interest" description="Disordered" evidence="6">
    <location>
        <begin position="380"/>
        <end position="423"/>
    </location>
</feature>
<feature type="transmembrane region" description="Helical" evidence="7">
    <location>
        <begin position="34"/>
        <end position="57"/>
    </location>
</feature>
<feature type="transmembrane region" description="Helical" evidence="7">
    <location>
        <begin position="154"/>
        <end position="174"/>
    </location>
</feature>
<dbReference type="OrthoDB" id="4682787at2759"/>
<dbReference type="PANTHER" id="PTHR33048">
    <property type="entry name" value="PTH11-LIKE INTEGRAL MEMBRANE PROTEIN (AFU_ORTHOLOGUE AFUA_5G11245)"/>
    <property type="match status" value="1"/>
</dbReference>